<evidence type="ECO:0000256" key="1">
    <source>
        <dbReference type="SAM" id="Phobius"/>
    </source>
</evidence>
<keyword evidence="1" id="KW-0812">Transmembrane</keyword>
<evidence type="ECO:0000313" key="2">
    <source>
        <dbReference type="EMBL" id="KAK7238616.1"/>
    </source>
</evidence>
<keyword evidence="1" id="KW-1133">Transmembrane helix</keyword>
<gene>
    <name evidence="2" type="ORF">SO694_00020269</name>
</gene>
<proteinExistence type="predicted"/>
<organism evidence="2 3">
    <name type="scientific">Aureococcus anophagefferens</name>
    <name type="common">Harmful bloom alga</name>
    <dbReference type="NCBI Taxonomy" id="44056"/>
    <lineage>
        <taxon>Eukaryota</taxon>
        <taxon>Sar</taxon>
        <taxon>Stramenopiles</taxon>
        <taxon>Ochrophyta</taxon>
        <taxon>Pelagophyceae</taxon>
        <taxon>Pelagomonadales</taxon>
        <taxon>Pelagomonadaceae</taxon>
        <taxon>Aureococcus</taxon>
    </lineage>
</organism>
<keyword evidence="1" id="KW-0472">Membrane</keyword>
<reference evidence="2 3" key="1">
    <citation type="submission" date="2024-03" db="EMBL/GenBank/DDBJ databases">
        <title>Aureococcus anophagefferens CCMP1851 and Kratosvirus quantuckense: Draft genome of a second virus-susceptible host strain in the model system.</title>
        <authorList>
            <person name="Chase E."/>
            <person name="Truchon A.R."/>
            <person name="Schepens W."/>
            <person name="Wilhelm S.W."/>
        </authorList>
    </citation>
    <scope>NUCLEOTIDE SEQUENCE [LARGE SCALE GENOMIC DNA]</scope>
    <source>
        <strain evidence="2 3">CCMP1851</strain>
    </source>
</reference>
<sequence length="55" mass="5834">MKPTIEDGTEEAPPKRGLDAQYEGMLCTGKVQFFAALIIPIVVMVVIIAAITATA</sequence>
<comment type="caution">
    <text evidence="2">The sequence shown here is derived from an EMBL/GenBank/DDBJ whole genome shotgun (WGS) entry which is preliminary data.</text>
</comment>
<feature type="transmembrane region" description="Helical" evidence="1">
    <location>
        <begin position="33"/>
        <end position="53"/>
    </location>
</feature>
<evidence type="ECO:0000313" key="3">
    <source>
        <dbReference type="Proteomes" id="UP001363151"/>
    </source>
</evidence>
<dbReference type="EMBL" id="JBBJCI010000229">
    <property type="protein sequence ID" value="KAK7238616.1"/>
    <property type="molecule type" value="Genomic_DNA"/>
</dbReference>
<keyword evidence="3" id="KW-1185">Reference proteome</keyword>
<dbReference type="Proteomes" id="UP001363151">
    <property type="component" value="Unassembled WGS sequence"/>
</dbReference>
<accession>A0ABR1FU93</accession>
<protein>
    <submittedName>
        <fullName evidence="2">Uncharacterized protein</fullName>
    </submittedName>
</protein>
<name>A0ABR1FU93_AURAN</name>